<dbReference type="InterPro" id="IPR038488">
    <property type="entry name" value="Integrase_DNA-bd_sf"/>
</dbReference>
<dbReference type="Pfam" id="PF00589">
    <property type="entry name" value="Phage_integrase"/>
    <property type="match status" value="1"/>
</dbReference>
<dbReference type="InterPro" id="IPR025166">
    <property type="entry name" value="Integrase_DNA_bind_dom"/>
</dbReference>
<dbReference type="PROSITE" id="PS51898">
    <property type="entry name" value="TYR_RECOMBINASE"/>
    <property type="match status" value="1"/>
</dbReference>
<accession>A0AAU9F3N3</accession>
<keyword evidence="2" id="KW-0229">DNA integration</keyword>
<dbReference type="InterPro" id="IPR013762">
    <property type="entry name" value="Integrase-like_cat_sf"/>
</dbReference>
<dbReference type="SUPFAM" id="SSF56349">
    <property type="entry name" value="DNA breaking-rejoining enzymes"/>
    <property type="match status" value="1"/>
</dbReference>
<dbReference type="RefSeq" id="WP_338599581.1">
    <property type="nucleotide sequence ID" value="NZ_AP028679.1"/>
</dbReference>
<protein>
    <submittedName>
        <fullName evidence="7">Integrase</fullName>
    </submittedName>
</protein>
<dbReference type="Gene3D" id="1.10.443.10">
    <property type="entry name" value="Intergrase catalytic core"/>
    <property type="match status" value="1"/>
</dbReference>
<dbReference type="Proteomes" id="UP001366166">
    <property type="component" value="Chromosome"/>
</dbReference>
<feature type="domain" description="Tyr recombinase" evidence="6">
    <location>
        <begin position="200"/>
        <end position="376"/>
    </location>
</feature>
<dbReference type="InterPro" id="IPR002104">
    <property type="entry name" value="Integrase_catalytic"/>
</dbReference>
<name>A0AAU9F3N3_9BACT</name>
<dbReference type="Gene3D" id="3.30.160.390">
    <property type="entry name" value="Integrase, DNA-binding domain"/>
    <property type="match status" value="1"/>
</dbReference>
<comment type="similarity">
    <text evidence="1">Belongs to the 'phage' integrase family.</text>
</comment>
<dbReference type="PANTHER" id="PTHR30629:SF2">
    <property type="entry name" value="PROPHAGE INTEGRASE INTS-RELATED"/>
    <property type="match status" value="1"/>
</dbReference>
<feature type="region of interest" description="Disordered" evidence="5">
    <location>
        <begin position="386"/>
        <end position="407"/>
    </location>
</feature>
<gene>
    <name evidence="7" type="ORF">FAK_23930</name>
</gene>
<evidence type="ECO:0000256" key="2">
    <source>
        <dbReference type="ARBA" id="ARBA00022908"/>
    </source>
</evidence>
<keyword evidence="4" id="KW-0233">DNA recombination</keyword>
<sequence length="407" mass="46361">MPKVKLTKRLLDGVKAEGSDLVFWDTEQVGLGVRVKPSSVKSFCIQYYNAQGRSRRVTLGKYGRMTLDQARKTAREKLSEVDRGNDPAEERIAARGAPTVAQLASRYMAEHSEVKKKSESIRKDRYLVDHYILPALGRYNVDEVSREQIAKLHHSLREKSYQANRVLEVVRKMFNLAEAWGLRPDGTNPARHIQKYKEEKRQRYLSEDEWARLGKALAEVEQENSELPAVITAVRLLIFTGCRLSEVLNLRWDDVDWERGCLNLRDSKTGQRFVPLGQVALDLLESTPRQAGNQFVCPGARPMRPLVNLQRPWRRIRERAGLDDVRLHDLRHSFASVGAGVGMSYPTIGKLLGHTQAQTTMRYSHLPADPLKQAANQIGERIAGAMARKPEKKVLPLTKRQRRSKVK</sequence>
<evidence type="ECO:0000256" key="1">
    <source>
        <dbReference type="ARBA" id="ARBA00008857"/>
    </source>
</evidence>
<keyword evidence="3" id="KW-0238">DNA-binding</keyword>
<evidence type="ECO:0000256" key="5">
    <source>
        <dbReference type="SAM" id="MobiDB-lite"/>
    </source>
</evidence>
<evidence type="ECO:0000313" key="8">
    <source>
        <dbReference type="Proteomes" id="UP001366166"/>
    </source>
</evidence>
<dbReference type="EMBL" id="AP028679">
    <property type="protein sequence ID" value="BEQ15327.1"/>
    <property type="molecule type" value="Genomic_DNA"/>
</dbReference>
<dbReference type="GO" id="GO:0003677">
    <property type="term" value="F:DNA binding"/>
    <property type="evidence" value="ECO:0007669"/>
    <property type="project" value="UniProtKB-KW"/>
</dbReference>
<organism evidence="7 8">
    <name type="scientific">Desulfoferula mesophila</name>
    <dbReference type="NCBI Taxonomy" id="3058419"/>
    <lineage>
        <taxon>Bacteria</taxon>
        <taxon>Pseudomonadati</taxon>
        <taxon>Thermodesulfobacteriota</taxon>
        <taxon>Desulfarculia</taxon>
        <taxon>Desulfarculales</taxon>
        <taxon>Desulfarculaceae</taxon>
        <taxon>Desulfoferula</taxon>
    </lineage>
</organism>
<dbReference type="InterPro" id="IPR050808">
    <property type="entry name" value="Phage_Integrase"/>
</dbReference>
<dbReference type="InterPro" id="IPR010998">
    <property type="entry name" value="Integrase_recombinase_N"/>
</dbReference>
<dbReference type="GO" id="GO:0006310">
    <property type="term" value="P:DNA recombination"/>
    <property type="evidence" value="ECO:0007669"/>
    <property type="project" value="UniProtKB-KW"/>
</dbReference>
<dbReference type="AlphaFoldDB" id="A0AAU9F3N3"/>
<evidence type="ECO:0000256" key="3">
    <source>
        <dbReference type="ARBA" id="ARBA00023125"/>
    </source>
</evidence>
<dbReference type="Gene3D" id="1.10.150.130">
    <property type="match status" value="1"/>
</dbReference>
<reference evidence="8" key="1">
    <citation type="journal article" date="2023" name="Arch. Microbiol.">
        <title>Desulfoferula mesophilus gen. nov. sp. nov., a mesophilic sulfate-reducing bacterium isolated from a brackish lake sediment.</title>
        <authorList>
            <person name="Watanabe T."/>
            <person name="Yabe T."/>
            <person name="Tsuji J.M."/>
            <person name="Fukui M."/>
        </authorList>
    </citation>
    <scope>NUCLEOTIDE SEQUENCE [LARGE SCALE GENOMIC DNA]</scope>
    <source>
        <strain evidence="8">12FAK</strain>
    </source>
</reference>
<evidence type="ECO:0000256" key="4">
    <source>
        <dbReference type="ARBA" id="ARBA00023172"/>
    </source>
</evidence>
<dbReference type="CDD" id="cd00796">
    <property type="entry name" value="INT_Rci_Hp1_C"/>
    <property type="match status" value="1"/>
</dbReference>
<keyword evidence="8" id="KW-1185">Reference proteome</keyword>
<dbReference type="PANTHER" id="PTHR30629">
    <property type="entry name" value="PROPHAGE INTEGRASE"/>
    <property type="match status" value="1"/>
</dbReference>
<evidence type="ECO:0000313" key="7">
    <source>
        <dbReference type="EMBL" id="BEQ15327.1"/>
    </source>
</evidence>
<dbReference type="Pfam" id="PF13356">
    <property type="entry name" value="Arm-DNA-bind_3"/>
    <property type="match status" value="1"/>
</dbReference>
<dbReference type="InterPro" id="IPR011010">
    <property type="entry name" value="DNA_brk_join_enz"/>
</dbReference>
<proteinExistence type="inferred from homology"/>
<dbReference type="GO" id="GO:0015074">
    <property type="term" value="P:DNA integration"/>
    <property type="evidence" value="ECO:0007669"/>
    <property type="project" value="UniProtKB-KW"/>
</dbReference>
<evidence type="ECO:0000259" key="6">
    <source>
        <dbReference type="PROSITE" id="PS51898"/>
    </source>
</evidence>
<dbReference type="KEGG" id="dmp:FAK_23930"/>